<dbReference type="EMBL" id="JACIDJ010000005">
    <property type="protein sequence ID" value="MBB3899401.1"/>
    <property type="molecule type" value="Genomic_DNA"/>
</dbReference>
<dbReference type="RefSeq" id="WP_184385131.1">
    <property type="nucleotide sequence ID" value="NZ_JACIDJ010000005.1"/>
</dbReference>
<gene>
    <name evidence="1" type="ORF">GGQ83_002853</name>
</gene>
<sequence length="67" mass="7442">MTPFARPRYARLMDETDDTLERRLLAVAVAQAEATPASADTPQALVRERLILIRDRLQAQLGRPGAP</sequence>
<reference evidence="1 2" key="1">
    <citation type="submission" date="2020-08" db="EMBL/GenBank/DDBJ databases">
        <title>Genomic Encyclopedia of Type Strains, Phase IV (KMG-IV): sequencing the most valuable type-strain genomes for metagenomic binning, comparative biology and taxonomic classification.</title>
        <authorList>
            <person name="Goeker M."/>
        </authorList>
    </citation>
    <scope>NUCLEOTIDE SEQUENCE [LARGE SCALE GENOMIC DNA]</scope>
    <source>
        <strain evidence="1 2">DSM 19979</strain>
    </source>
</reference>
<evidence type="ECO:0000313" key="2">
    <source>
        <dbReference type="Proteomes" id="UP000553193"/>
    </source>
</evidence>
<dbReference type="AlphaFoldDB" id="A0A840AE56"/>
<keyword evidence="2" id="KW-1185">Reference proteome</keyword>
<name>A0A840AE56_9PROT</name>
<organism evidence="1 2">
    <name type="scientific">Roseococcus suduntuyensis</name>
    <dbReference type="NCBI Taxonomy" id="455361"/>
    <lineage>
        <taxon>Bacteria</taxon>
        <taxon>Pseudomonadati</taxon>
        <taxon>Pseudomonadota</taxon>
        <taxon>Alphaproteobacteria</taxon>
        <taxon>Acetobacterales</taxon>
        <taxon>Roseomonadaceae</taxon>
        <taxon>Roseococcus</taxon>
    </lineage>
</organism>
<evidence type="ECO:0000313" key="1">
    <source>
        <dbReference type="EMBL" id="MBB3899401.1"/>
    </source>
</evidence>
<proteinExistence type="predicted"/>
<accession>A0A840AE56</accession>
<comment type="caution">
    <text evidence="1">The sequence shown here is derived from an EMBL/GenBank/DDBJ whole genome shotgun (WGS) entry which is preliminary data.</text>
</comment>
<dbReference type="Proteomes" id="UP000553193">
    <property type="component" value="Unassembled WGS sequence"/>
</dbReference>
<protein>
    <submittedName>
        <fullName evidence="1">Uncharacterized protein</fullName>
    </submittedName>
</protein>